<dbReference type="PANTHER" id="PTHR43179:SF7">
    <property type="entry name" value="RHAMNOSYLTRANSFERASE WBBL"/>
    <property type="match status" value="1"/>
</dbReference>
<dbReference type="OrthoDB" id="9771846at2"/>
<protein>
    <submittedName>
        <fullName evidence="3">N-acetylglucosaminyl-diphospho-decaprenol L-rhamnosyltransferase</fullName>
        <ecNumber evidence="3">2.4.1.289</ecNumber>
    </submittedName>
</protein>
<dbReference type="SUPFAM" id="SSF53448">
    <property type="entry name" value="Nucleotide-diphospho-sugar transferases"/>
    <property type="match status" value="1"/>
</dbReference>
<accession>A0A5B9WCS8</accession>
<keyword evidence="4" id="KW-1185">Reference proteome</keyword>
<dbReference type="GO" id="GO:0102096">
    <property type="term" value="F:decaprenyl-N-acetyl-alpha-D-glucosaminyl-pyrophosphate:dTDP-alpha-L-rhamnose rhamnosyltransferase activity"/>
    <property type="evidence" value="ECO:0007669"/>
    <property type="project" value="UniProtKB-EC"/>
</dbReference>
<dbReference type="EMBL" id="CP042997">
    <property type="protein sequence ID" value="QEH37865.1"/>
    <property type="molecule type" value="Genomic_DNA"/>
</dbReference>
<keyword evidence="3" id="KW-0328">Glycosyltransferase</keyword>
<keyword evidence="3" id="KW-0808">Transferase</keyword>
<feature type="compositionally biased region" description="Basic and acidic residues" evidence="1">
    <location>
        <begin position="347"/>
        <end position="362"/>
    </location>
</feature>
<dbReference type="InterPro" id="IPR001173">
    <property type="entry name" value="Glyco_trans_2-like"/>
</dbReference>
<sequence>MKATNLGDHLPPGAPVPTLAVVLVNYNSWPDVDRVVGGLVDEPEFRAGRFQVVVVDNASRGPIPDRFTSLPQGVRLLSRPDNGGFAAGVNAGWRVARGRWLLILNPDVEVERGWIGQVLGRIAEYDRRPEGPPGIVGFGLRNPDGSTQGSVGVFPSLGRTIREQFIPRSRRKYQAGWRIRPGRVDWVTGACMLVHSGMMSAVGGMDEDFFLYHEEVALSRSAQDLGWPVEYDPGLGVVHRHPLQDRAVSPKMRVILRHSKLLYFWKHLPGRPFRAILGIVAAEAAIRGAAAAMLGRTPEARAWRTIRSIVGGFRRGNPVRGRDVLRLAEDAESGDVPADGGIPGREMTGRHEAGPEWRKDGSACRATTISSASASSWRRPPSC</sequence>
<feature type="compositionally biased region" description="Low complexity" evidence="1">
    <location>
        <begin position="363"/>
        <end position="383"/>
    </location>
</feature>
<dbReference type="InterPro" id="IPR029044">
    <property type="entry name" value="Nucleotide-diphossugar_trans"/>
</dbReference>
<feature type="domain" description="Glycosyltransferase 2-like" evidence="2">
    <location>
        <begin position="21"/>
        <end position="126"/>
    </location>
</feature>
<dbReference type="RefSeq" id="WP_148597370.1">
    <property type="nucleotide sequence ID" value="NZ_CP042997.1"/>
</dbReference>
<dbReference type="PANTHER" id="PTHR43179">
    <property type="entry name" value="RHAMNOSYLTRANSFERASE WBBL"/>
    <property type="match status" value="1"/>
</dbReference>
<dbReference type="AlphaFoldDB" id="A0A5B9WCS8"/>
<gene>
    <name evidence="3" type="primary">wbbL_5</name>
    <name evidence="3" type="ORF">OJF2_64570</name>
</gene>
<feature type="region of interest" description="Disordered" evidence="1">
    <location>
        <begin position="332"/>
        <end position="383"/>
    </location>
</feature>
<evidence type="ECO:0000256" key="1">
    <source>
        <dbReference type="SAM" id="MobiDB-lite"/>
    </source>
</evidence>
<evidence type="ECO:0000259" key="2">
    <source>
        <dbReference type="Pfam" id="PF00535"/>
    </source>
</evidence>
<dbReference type="CDD" id="cd04186">
    <property type="entry name" value="GT_2_like_c"/>
    <property type="match status" value="1"/>
</dbReference>
<organism evidence="3 4">
    <name type="scientific">Aquisphaera giovannonii</name>
    <dbReference type="NCBI Taxonomy" id="406548"/>
    <lineage>
        <taxon>Bacteria</taxon>
        <taxon>Pseudomonadati</taxon>
        <taxon>Planctomycetota</taxon>
        <taxon>Planctomycetia</taxon>
        <taxon>Isosphaerales</taxon>
        <taxon>Isosphaeraceae</taxon>
        <taxon>Aquisphaera</taxon>
    </lineage>
</organism>
<evidence type="ECO:0000313" key="3">
    <source>
        <dbReference type="EMBL" id="QEH37865.1"/>
    </source>
</evidence>
<dbReference type="KEGG" id="agv:OJF2_64570"/>
<proteinExistence type="predicted"/>
<dbReference type="Pfam" id="PF00535">
    <property type="entry name" value="Glycos_transf_2"/>
    <property type="match status" value="1"/>
</dbReference>
<dbReference type="EC" id="2.4.1.289" evidence="3"/>
<name>A0A5B9WCS8_9BACT</name>
<evidence type="ECO:0000313" key="4">
    <source>
        <dbReference type="Proteomes" id="UP000324233"/>
    </source>
</evidence>
<dbReference type="Gene3D" id="3.90.550.10">
    <property type="entry name" value="Spore Coat Polysaccharide Biosynthesis Protein SpsA, Chain A"/>
    <property type="match status" value="1"/>
</dbReference>
<dbReference type="Proteomes" id="UP000324233">
    <property type="component" value="Chromosome"/>
</dbReference>
<reference evidence="3 4" key="1">
    <citation type="submission" date="2019-08" db="EMBL/GenBank/DDBJ databases">
        <title>Deep-cultivation of Planctomycetes and their phenomic and genomic characterization uncovers novel biology.</title>
        <authorList>
            <person name="Wiegand S."/>
            <person name="Jogler M."/>
            <person name="Boedeker C."/>
            <person name="Pinto D."/>
            <person name="Vollmers J."/>
            <person name="Rivas-Marin E."/>
            <person name="Kohn T."/>
            <person name="Peeters S.H."/>
            <person name="Heuer A."/>
            <person name="Rast P."/>
            <person name="Oberbeckmann S."/>
            <person name="Bunk B."/>
            <person name="Jeske O."/>
            <person name="Meyerdierks A."/>
            <person name="Storesund J.E."/>
            <person name="Kallscheuer N."/>
            <person name="Luecker S."/>
            <person name="Lage O.M."/>
            <person name="Pohl T."/>
            <person name="Merkel B.J."/>
            <person name="Hornburger P."/>
            <person name="Mueller R.-W."/>
            <person name="Bruemmer F."/>
            <person name="Labrenz M."/>
            <person name="Spormann A.M."/>
            <person name="Op den Camp H."/>
            <person name="Overmann J."/>
            <person name="Amann R."/>
            <person name="Jetten M.S.M."/>
            <person name="Mascher T."/>
            <person name="Medema M.H."/>
            <person name="Devos D.P."/>
            <person name="Kaster A.-K."/>
            <person name="Ovreas L."/>
            <person name="Rohde M."/>
            <person name="Galperin M.Y."/>
            <person name="Jogler C."/>
        </authorList>
    </citation>
    <scope>NUCLEOTIDE SEQUENCE [LARGE SCALE GENOMIC DNA]</scope>
    <source>
        <strain evidence="3 4">OJF2</strain>
    </source>
</reference>